<keyword evidence="10" id="KW-0325">Glycoprotein</keyword>
<keyword evidence="7" id="KW-0915">Sodium</keyword>
<keyword evidence="5" id="KW-0812">Transmembrane</keyword>
<feature type="chain" id="PRO_5008146854" evidence="13">
    <location>
        <begin position="22"/>
        <end position="69"/>
    </location>
</feature>
<dbReference type="WBParaSite" id="GPLIN_000589700">
    <property type="protein sequence ID" value="GPLIN_000589700"/>
    <property type="gene ID" value="GPLIN_000589700"/>
</dbReference>
<dbReference type="Proteomes" id="UP000050741">
    <property type="component" value="Unassembled WGS sequence"/>
</dbReference>
<protein>
    <submittedName>
        <fullName evidence="15">Secreted protein</fullName>
    </submittedName>
</protein>
<evidence type="ECO:0000256" key="13">
    <source>
        <dbReference type="SAM" id="SignalP"/>
    </source>
</evidence>
<comment type="subcellular location">
    <subcellularLocation>
        <location evidence="1">Membrane</location>
        <topology evidence="1">Multi-pass membrane protein</topology>
    </subcellularLocation>
</comment>
<evidence type="ECO:0000256" key="4">
    <source>
        <dbReference type="ARBA" id="ARBA00022461"/>
    </source>
</evidence>
<evidence type="ECO:0000313" key="15">
    <source>
        <dbReference type="WBParaSite" id="GPLIN_000589700"/>
    </source>
</evidence>
<evidence type="ECO:0000256" key="11">
    <source>
        <dbReference type="ARBA" id="ARBA00023201"/>
    </source>
</evidence>
<evidence type="ECO:0000256" key="2">
    <source>
        <dbReference type="ARBA" id="ARBA00007193"/>
    </source>
</evidence>
<evidence type="ECO:0000256" key="3">
    <source>
        <dbReference type="ARBA" id="ARBA00022448"/>
    </source>
</evidence>
<dbReference type="AlphaFoldDB" id="A0A183BZ56"/>
<keyword evidence="4" id="KW-0894">Sodium channel</keyword>
<keyword evidence="3" id="KW-0813">Transport</keyword>
<organism evidence="14 15">
    <name type="scientific">Globodera pallida</name>
    <name type="common">Potato cyst nematode worm</name>
    <name type="synonym">Heterodera pallida</name>
    <dbReference type="NCBI Taxonomy" id="36090"/>
    <lineage>
        <taxon>Eukaryota</taxon>
        <taxon>Metazoa</taxon>
        <taxon>Ecdysozoa</taxon>
        <taxon>Nematoda</taxon>
        <taxon>Chromadorea</taxon>
        <taxon>Rhabditida</taxon>
        <taxon>Tylenchina</taxon>
        <taxon>Tylenchomorpha</taxon>
        <taxon>Tylenchoidea</taxon>
        <taxon>Heteroderidae</taxon>
        <taxon>Heteroderinae</taxon>
        <taxon>Globodera</taxon>
    </lineage>
</organism>
<feature type="signal peptide" evidence="13">
    <location>
        <begin position="1"/>
        <end position="21"/>
    </location>
</feature>
<name>A0A183BZ56_GLOPA</name>
<evidence type="ECO:0000256" key="5">
    <source>
        <dbReference type="ARBA" id="ARBA00022692"/>
    </source>
</evidence>
<keyword evidence="6" id="KW-1133">Transmembrane helix</keyword>
<proteinExistence type="inferred from homology"/>
<keyword evidence="8" id="KW-0406">Ion transport</keyword>
<dbReference type="PRINTS" id="PR01078">
    <property type="entry name" value="AMINACHANNEL"/>
</dbReference>
<evidence type="ECO:0000256" key="12">
    <source>
        <dbReference type="ARBA" id="ARBA00023303"/>
    </source>
</evidence>
<keyword evidence="9" id="KW-0472">Membrane</keyword>
<evidence type="ECO:0000256" key="7">
    <source>
        <dbReference type="ARBA" id="ARBA00023053"/>
    </source>
</evidence>
<dbReference type="GO" id="GO:0005272">
    <property type="term" value="F:sodium channel activity"/>
    <property type="evidence" value="ECO:0007669"/>
    <property type="project" value="UniProtKB-KW"/>
</dbReference>
<reference evidence="14" key="1">
    <citation type="submission" date="2014-05" db="EMBL/GenBank/DDBJ databases">
        <title>The genome and life-stage specific transcriptomes of Globodera pallida elucidate key aspects of plant parasitism by a cyst nematode.</title>
        <authorList>
            <person name="Cotton J.A."/>
            <person name="Lilley C.J."/>
            <person name="Jones L.M."/>
            <person name="Kikuchi T."/>
            <person name="Reid A.J."/>
            <person name="Thorpe P."/>
            <person name="Tsai I.J."/>
            <person name="Beasley H."/>
            <person name="Blok V."/>
            <person name="Cock P.J.A."/>
            <person name="Van den Akker S.E."/>
            <person name="Holroyd N."/>
            <person name="Hunt M."/>
            <person name="Mantelin S."/>
            <person name="Naghra H."/>
            <person name="Pain A."/>
            <person name="Palomares-Rius J.E."/>
            <person name="Zarowiecki M."/>
            <person name="Berriman M."/>
            <person name="Jones J.T."/>
            <person name="Urwin P.E."/>
        </authorList>
    </citation>
    <scope>NUCLEOTIDE SEQUENCE [LARGE SCALE GENOMIC DNA]</scope>
    <source>
        <strain evidence="14">Lindley</strain>
    </source>
</reference>
<keyword evidence="13" id="KW-0732">Signal</keyword>
<keyword evidence="12" id="KW-0407">Ion channel</keyword>
<evidence type="ECO:0000256" key="8">
    <source>
        <dbReference type="ARBA" id="ARBA00023065"/>
    </source>
</evidence>
<dbReference type="InterPro" id="IPR001873">
    <property type="entry name" value="ENaC"/>
</dbReference>
<accession>A0A183BZ56</accession>
<evidence type="ECO:0000256" key="6">
    <source>
        <dbReference type="ARBA" id="ARBA00022989"/>
    </source>
</evidence>
<keyword evidence="14" id="KW-1185">Reference proteome</keyword>
<keyword evidence="11" id="KW-0739">Sodium transport</keyword>
<sequence>MKKIKIFLLVTILIKKKGDWALYGECDPSLSGAQCLQFHREQSAIVVVYFEQLNYESLQESEAYGVTWR</sequence>
<evidence type="ECO:0000256" key="10">
    <source>
        <dbReference type="ARBA" id="ARBA00023180"/>
    </source>
</evidence>
<evidence type="ECO:0000256" key="1">
    <source>
        <dbReference type="ARBA" id="ARBA00004141"/>
    </source>
</evidence>
<reference evidence="15" key="2">
    <citation type="submission" date="2016-06" db="UniProtKB">
        <authorList>
            <consortium name="WormBaseParasite"/>
        </authorList>
    </citation>
    <scope>IDENTIFICATION</scope>
</reference>
<dbReference type="GO" id="GO:0016020">
    <property type="term" value="C:membrane"/>
    <property type="evidence" value="ECO:0007669"/>
    <property type="project" value="UniProtKB-SubCell"/>
</dbReference>
<evidence type="ECO:0000313" key="14">
    <source>
        <dbReference type="Proteomes" id="UP000050741"/>
    </source>
</evidence>
<comment type="similarity">
    <text evidence="2">Belongs to the amiloride-sensitive sodium channel (TC 1.A.6) family.</text>
</comment>
<evidence type="ECO:0000256" key="9">
    <source>
        <dbReference type="ARBA" id="ARBA00023136"/>
    </source>
</evidence>